<dbReference type="PANTHER" id="PTHR42855">
    <property type="entry name" value="ABC TRANSPORTER ATP-BINDING SUBUNIT"/>
    <property type="match status" value="1"/>
</dbReference>
<dbReference type="EMBL" id="MEXH01000022">
    <property type="protein sequence ID" value="OGC92057.1"/>
    <property type="molecule type" value="Genomic_DNA"/>
</dbReference>
<dbReference type="GO" id="GO:0016887">
    <property type="term" value="F:ATP hydrolysis activity"/>
    <property type="evidence" value="ECO:0007669"/>
    <property type="project" value="InterPro"/>
</dbReference>
<evidence type="ECO:0000259" key="4">
    <source>
        <dbReference type="PROSITE" id="PS50893"/>
    </source>
</evidence>
<dbReference type="PROSITE" id="PS50893">
    <property type="entry name" value="ABC_TRANSPORTER_2"/>
    <property type="match status" value="2"/>
</dbReference>
<feature type="coiled-coil region" evidence="3">
    <location>
        <begin position="185"/>
        <end position="226"/>
    </location>
</feature>
<dbReference type="SUPFAM" id="SSF52540">
    <property type="entry name" value="P-loop containing nucleoside triphosphate hydrolases"/>
    <property type="match status" value="2"/>
</dbReference>
<dbReference type="PANTHER" id="PTHR42855:SF2">
    <property type="entry name" value="DRUG RESISTANCE ABC TRANSPORTER,ATP-BINDING PROTEIN"/>
    <property type="match status" value="1"/>
</dbReference>
<gene>
    <name evidence="5" type="ORF">A2876_01670</name>
</gene>
<dbReference type="AlphaFoldDB" id="A0A1F4YDJ2"/>
<dbReference type="CDD" id="cd03221">
    <property type="entry name" value="ABCF_EF-3"/>
    <property type="match status" value="2"/>
</dbReference>
<dbReference type="InterPro" id="IPR003593">
    <property type="entry name" value="AAA+_ATPase"/>
</dbReference>
<dbReference type="Pfam" id="PF12848">
    <property type="entry name" value="ABC_tran_Xtn"/>
    <property type="match status" value="1"/>
</dbReference>
<reference evidence="5 6" key="1">
    <citation type="journal article" date="2016" name="Nat. Commun.">
        <title>Thousands of microbial genomes shed light on interconnected biogeochemical processes in an aquifer system.</title>
        <authorList>
            <person name="Anantharaman K."/>
            <person name="Brown C.T."/>
            <person name="Hug L.A."/>
            <person name="Sharon I."/>
            <person name="Castelle C.J."/>
            <person name="Probst A.J."/>
            <person name="Thomas B.C."/>
            <person name="Singh A."/>
            <person name="Wilkins M.J."/>
            <person name="Karaoz U."/>
            <person name="Brodie E.L."/>
            <person name="Williams K.H."/>
            <person name="Hubbard S.S."/>
            <person name="Banfield J.F."/>
        </authorList>
    </citation>
    <scope>NUCLEOTIDE SEQUENCE [LARGE SCALE GENOMIC DNA]</scope>
</reference>
<evidence type="ECO:0000313" key="6">
    <source>
        <dbReference type="Proteomes" id="UP000178176"/>
    </source>
</evidence>
<protein>
    <recommendedName>
        <fullName evidence="4">ABC transporter domain-containing protein</fullName>
    </recommendedName>
</protein>
<dbReference type="GO" id="GO:0005524">
    <property type="term" value="F:ATP binding"/>
    <property type="evidence" value="ECO:0007669"/>
    <property type="project" value="UniProtKB-KW"/>
</dbReference>
<dbReference type="InterPro" id="IPR017871">
    <property type="entry name" value="ABC_transporter-like_CS"/>
</dbReference>
<feature type="domain" description="ABC transporter" evidence="4">
    <location>
        <begin position="22"/>
        <end position="196"/>
    </location>
</feature>
<dbReference type="Proteomes" id="UP000178176">
    <property type="component" value="Unassembled WGS sequence"/>
</dbReference>
<keyword evidence="3" id="KW-0175">Coiled coil</keyword>
<dbReference type="InterPro" id="IPR003439">
    <property type="entry name" value="ABC_transporter-like_ATP-bd"/>
</dbReference>
<dbReference type="Pfam" id="PF00005">
    <property type="entry name" value="ABC_tran"/>
    <property type="match status" value="2"/>
</dbReference>
<evidence type="ECO:0000256" key="1">
    <source>
        <dbReference type="ARBA" id="ARBA00022741"/>
    </source>
</evidence>
<dbReference type="InterPro" id="IPR032781">
    <property type="entry name" value="ABC_tran_Xtn"/>
</dbReference>
<dbReference type="SMART" id="SM00382">
    <property type="entry name" value="AAA"/>
    <property type="match status" value="2"/>
</dbReference>
<accession>A0A1F4YDJ2</accession>
<evidence type="ECO:0000313" key="5">
    <source>
        <dbReference type="EMBL" id="OGC92057.1"/>
    </source>
</evidence>
<evidence type="ECO:0000256" key="3">
    <source>
        <dbReference type="SAM" id="Coils"/>
    </source>
</evidence>
<sequence length="479" mass="54080">MAIKGGFCVLLFFFCGYKYMNIQISHLSKSFGGQEVLKDVSFAVSEGEKVALLGKNGSGKSTLFKILMGEEVPDLGHVAISPKTVQIGYVPQVIDDADPLSSGQKLKKRLREILSSKPDALLLDEPTNHLDWRGMEWLERVVQSFPGPVLIVSHDRYFLDKVVDKVLELDHGEIKVYGGSYSLYKKQKQTERESYLRSYEKQQKQMQKLQADLVEKRQTVQKSNTKAAPTRDKDKFAAYFFANRVGRKFGKQIQALESRLGNMDKIDKPEPNWELKALFKPKRESSQAVVQVKLVSYKNVLNSVSLTIQRGQRVALIGDNGSGKTTLVKLILGQLNPDSREISLGNGVQIGYLSQEHQELESDRIVLDELTSEYIDKTESYKLLRRFLLPPEKINQPVRFLSSGEKAKLLLAKIMTSGANFIILDEPTNHLDIPSREAIEEALANYPGTLLVISHDRYFLDNIGVERFLLIDQGKITET</sequence>
<keyword evidence="1" id="KW-0547">Nucleotide-binding</keyword>
<evidence type="ECO:0000256" key="2">
    <source>
        <dbReference type="ARBA" id="ARBA00022840"/>
    </source>
</evidence>
<feature type="domain" description="ABC transporter" evidence="4">
    <location>
        <begin position="284"/>
        <end position="479"/>
    </location>
</feature>
<dbReference type="InterPro" id="IPR051309">
    <property type="entry name" value="ABCF_ATPase"/>
</dbReference>
<name>A0A1F4YDJ2_9BACT</name>
<dbReference type="NCBIfam" id="NF000355">
    <property type="entry name" value="ribo_prot_ABC_F"/>
    <property type="match status" value="1"/>
</dbReference>
<dbReference type="PROSITE" id="PS00211">
    <property type="entry name" value="ABC_TRANSPORTER_1"/>
    <property type="match status" value="1"/>
</dbReference>
<dbReference type="Gene3D" id="3.40.50.300">
    <property type="entry name" value="P-loop containing nucleotide triphosphate hydrolases"/>
    <property type="match status" value="3"/>
</dbReference>
<comment type="caution">
    <text evidence="5">The sequence shown here is derived from an EMBL/GenBank/DDBJ whole genome shotgun (WGS) entry which is preliminary data.</text>
</comment>
<dbReference type="InterPro" id="IPR027417">
    <property type="entry name" value="P-loop_NTPase"/>
</dbReference>
<keyword evidence="2" id="KW-0067">ATP-binding</keyword>
<proteinExistence type="predicted"/>
<organism evidence="5 6">
    <name type="scientific">Candidatus Amesbacteria bacterium RIFCSPHIGHO2_01_FULL_48_32b</name>
    <dbReference type="NCBI Taxonomy" id="1797253"/>
    <lineage>
        <taxon>Bacteria</taxon>
        <taxon>Candidatus Amesiibacteriota</taxon>
    </lineage>
</organism>